<dbReference type="PROSITE" id="PS51886">
    <property type="entry name" value="TLDC"/>
    <property type="match status" value="1"/>
</dbReference>
<feature type="signal peptide" evidence="1">
    <location>
        <begin position="1"/>
        <end position="29"/>
    </location>
</feature>
<gene>
    <name evidence="3" type="ORF">THAOC_04348</name>
</gene>
<dbReference type="InterPro" id="IPR006571">
    <property type="entry name" value="TLDc_dom"/>
</dbReference>
<sequence>MFRPGRAVTVVLVAALLLLLSSALPGTHAFATVDRRQIMLQAMAQQGRSSAETSMVRTISRTTARGFFNFNKEEEEEEEEEQDTGYVDEEDPIFGVFFGKKEAKPLGMERFGQEVGQGGQAGQASQNSTIAYLARFPEQYPAVLDEWADPVETDDATMALLRPLLKNTNLEKRALTLIYDANKDGWDPAKFHAKVDKQGGSIVLCTTKSGLKCGGYNPKGWVGYGEARGSIAAFLFRLDGKGSPGTKLLKVGGPSMAQMDLPESGPSFSPDALVIPMLKSNPRLARSKLGSYYDRLPDGGNSLFGKDSNVQLKDMKVYHGVYAEDEYRPFTDAEPFALY</sequence>
<evidence type="ECO:0000259" key="2">
    <source>
        <dbReference type="PROSITE" id="PS51886"/>
    </source>
</evidence>
<dbReference type="EMBL" id="AGNL01004035">
    <property type="protein sequence ID" value="EJK74003.1"/>
    <property type="molecule type" value="Genomic_DNA"/>
</dbReference>
<dbReference type="AlphaFoldDB" id="K0T5F3"/>
<dbReference type="Proteomes" id="UP000266841">
    <property type="component" value="Unassembled WGS sequence"/>
</dbReference>
<accession>K0T5F3</accession>
<organism evidence="3 4">
    <name type="scientific">Thalassiosira oceanica</name>
    <name type="common">Marine diatom</name>
    <dbReference type="NCBI Taxonomy" id="159749"/>
    <lineage>
        <taxon>Eukaryota</taxon>
        <taxon>Sar</taxon>
        <taxon>Stramenopiles</taxon>
        <taxon>Ochrophyta</taxon>
        <taxon>Bacillariophyta</taxon>
        <taxon>Coscinodiscophyceae</taxon>
        <taxon>Thalassiosirophycidae</taxon>
        <taxon>Thalassiosirales</taxon>
        <taxon>Thalassiosiraceae</taxon>
        <taxon>Thalassiosira</taxon>
    </lineage>
</organism>
<evidence type="ECO:0000313" key="3">
    <source>
        <dbReference type="EMBL" id="EJK74003.1"/>
    </source>
</evidence>
<dbReference type="eggNOG" id="ENOG502QXE6">
    <property type="taxonomic scope" value="Eukaryota"/>
</dbReference>
<evidence type="ECO:0000313" key="4">
    <source>
        <dbReference type="Proteomes" id="UP000266841"/>
    </source>
</evidence>
<keyword evidence="4" id="KW-1185">Reference proteome</keyword>
<dbReference type="Pfam" id="PF07534">
    <property type="entry name" value="TLD"/>
    <property type="match status" value="1"/>
</dbReference>
<name>K0T5F3_THAOC</name>
<proteinExistence type="predicted"/>
<evidence type="ECO:0000256" key="1">
    <source>
        <dbReference type="SAM" id="SignalP"/>
    </source>
</evidence>
<reference evidence="3 4" key="1">
    <citation type="journal article" date="2012" name="Genome Biol.">
        <title>Genome and low-iron response of an oceanic diatom adapted to chronic iron limitation.</title>
        <authorList>
            <person name="Lommer M."/>
            <person name="Specht M."/>
            <person name="Roy A.S."/>
            <person name="Kraemer L."/>
            <person name="Andreson R."/>
            <person name="Gutowska M.A."/>
            <person name="Wolf J."/>
            <person name="Bergner S.V."/>
            <person name="Schilhabel M.B."/>
            <person name="Klostermeier U.C."/>
            <person name="Beiko R.G."/>
            <person name="Rosenstiel P."/>
            <person name="Hippler M."/>
            <person name="Laroche J."/>
        </authorList>
    </citation>
    <scope>NUCLEOTIDE SEQUENCE [LARGE SCALE GENOMIC DNA]</scope>
    <source>
        <strain evidence="3 4">CCMP1005</strain>
    </source>
</reference>
<comment type="caution">
    <text evidence="3">The sequence shown here is derived from an EMBL/GenBank/DDBJ whole genome shotgun (WGS) entry which is preliminary data.</text>
</comment>
<keyword evidence="1" id="KW-0732">Signal</keyword>
<protein>
    <recommendedName>
        <fullName evidence="2">TLDc domain-containing protein</fullName>
    </recommendedName>
</protein>
<feature type="domain" description="TLDc" evidence="2">
    <location>
        <begin position="151"/>
        <end position="339"/>
    </location>
</feature>
<dbReference type="OMA" id="FLFTWPD"/>
<feature type="chain" id="PRO_5003841614" description="TLDc domain-containing protein" evidence="1">
    <location>
        <begin position="30"/>
        <end position="339"/>
    </location>
</feature>
<dbReference type="OrthoDB" id="25620at2759"/>